<dbReference type="Proteomes" id="UP000295493">
    <property type="component" value="Unassembled WGS sequence"/>
</dbReference>
<accession>A0A4R6FUY3</accession>
<evidence type="ECO:0008006" key="4">
    <source>
        <dbReference type="Google" id="ProtNLM"/>
    </source>
</evidence>
<sequence>MDITAVVLALSFATFLVALLGLVVKLIELKHK</sequence>
<name>A0A4R6FUY3_9SPHN</name>
<keyword evidence="1" id="KW-1133">Transmembrane helix</keyword>
<organism evidence="2 3">
    <name type="scientific">Stakelama pacifica</name>
    <dbReference type="NCBI Taxonomy" id="517720"/>
    <lineage>
        <taxon>Bacteria</taxon>
        <taxon>Pseudomonadati</taxon>
        <taxon>Pseudomonadota</taxon>
        <taxon>Alphaproteobacteria</taxon>
        <taxon>Sphingomonadales</taxon>
        <taxon>Sphingomonadaceae</taxon>
        <taxon>Stakelama</taxon>
    </lineage>
</organism>
<keyword evidence="3" id="KW-1185">Reference proteome</keyword>
<evidence type="ECO:0000313" key="3">
    <source>
        <dbReference type="Proteomes" id="UP000295493"/>
    </source>
</evidence>
<gene>
    <name evidence="2" type="ORF">EV664_102409</name>
</gene>
<dbReference type="InterPro" id="IPR031616">
    <property type="entry name" value="BsrE-like"/>
</dbReference>
<proteinExistence type="predicted"/>
<comment type="caution">
    <text evidence="2">The sequence shown here is derived from an EMBL/GenBank/DDBJ whole genome shotgun (WGS) entry which is preliminary data.</text>
</comment>
<keyword evidence="1" id="KW-0812">Transmembrane</keyword>
<evidence type="ECO:0000313" key="2">
    <source>
        <dbReference type="EMBL" id="TDN85699.1"/>
    </source>
</evidence>
<protein>
    <recommendedName>
        <fullName evidence="4">Holin-like toxin</fullName>
    </recommendedName>
</protein>
<dbReference type="RefSeq" id="WP_373287485.1">
    <property type="nucleotide sequence ID" value="NZ_BMLU01000002.1"/>
</dbReference>
<feature type="transmembrane region" description="Helical" evidence="1">
    <location>
        <begin position="6"/>
        <end position="27"/>
    </location>
</feature>
<dbReference type="EMBL" id="SNWD01000002">
    <property type="protein sequence ID" value="TDN85699.1"/>
    <property type="molecule type" value="Genomic_DNA"/>
</dbReference>
<evidence type="ECO:0000256" key="1">
    <source>
        <dbReference type="SAM" id="Phobius"/>
    </source>
</evidence>
<dbReference type="Pfam" id="PF16935">
    <property type="entry name" value="Hol_Tox"/>
    <property type="match status" value="1"/>
</dbReference>
<reference evidence="2 3" key="1">
    <citation type="submission" date="2019-03" db="EMBL/GenBank/DDBJ databases">
        <title>Genomic Encyclopedia of Type Strains, Phase IV (KMG-IV): sequencing the most valuable type-strain genomes for metagenomic binning, comparative biology and taxonomic classification.</title>
        <authorList>
            <person name="Goeker M."/>
        </authorList>
    </citation>
    <scope>NUCLEOTIDE SEQUENCE [LARGE SCALE GENOMIC DNA]</scope>
    <source>
        <strain evidence="2 3">DSM 25059</strain>
    </source>
</reference>
<keyword evidence="1" id="KW-0472">Membrane</keyword>
<dbReference type="AlphaFoldDB" id="A0A4R6FUY3"/>